<evidence type="ECO:0000313" key="5">
    <source>
        <dbReference type="Proteomes" id="UP001440599"/>
    </source>
</evidence>
<protein>
    <submittedName>
        <fullName evidence="4">S-layer homology domain-containing protein</fullName>
    </submittedName>
</protein>
<comment type="caution">
    <text evidence="4">The sequence shown here is derived from an EMBL/GenBank/DDBJ whole genome shotgun (WGS) entry which is preliminary data.</text>
</comment>
<organism evidence="4 5">
    <name type="scientific">Flavonifractor hominis</name>
    <dbReference type="NCBI Taxonomy" id="3133178"/>
    <lineage>
        <taxon>Bacteria</taxon>
        <taxon>Bacillati</taxon>
        <taxon>Bacillota</taxon>
        <taxon>Clostridia</taxon>
        <taxon>Eubacteriales</taxon>
        <taxon>Oscillospiraceae</taxon>
        <taxon>Flavonifractor</taxon>
    </lineage>
</organism>
<name>A0ABV1EVA5_9FIRM</name>
<evidence type="ECO:0000313" key="4">
    <source>
        <dbReference type="EMBL" id="MEQ2457178.1"/>
    </source>
</evidence>
<accession>A0ABV1EVA5</accession>
<dbReference type="InterPro" id="IPR051465">
    <property type="entry name" value="Cell_Envelope_Struct_Comp"/>
</dbReference>
<evidence type="ECO:0000259" key="3">
    <source>
        <dbReference type="PROSITE" id="PS51272"/>
    </source>
</evidence>
<keyword evidence="1" id="KW-0677">Repeat</keyword>
<keyword evidence="5" id="KW-1185">Reference proteome</keyword>
<keyword evidence="2" id="KW-0732">Signal</keyword>
<dbReference type="Proteomes" id="UP001440599">
    <property type="component" value="Unassembled WGS sequence"/>
</dbReference>
<feature type="signal peptide" evidence="2">
    <location>
        <begin position="1"/>
        <end position="28"/>
    </location>
</feature>
<dbReference type="PANTHER" id="PTHR43308">
    <property type="entry name" value="OUTER MEMBRANE PROTEIN ALPHA-RELATED"/>
    <property type="match status" value="1"/>
</dbReference>
<dbReference type="RefSeq" id="WP_349140953.1">
    <property type="nucleotide sequence ID" value="NZ_JBBMFT010000009.1"/>
</dbReference>
<feature type="chain" id="PRO_5046710547" evidence="2">
    <location>
        <begin position="29"/>
        <end position="649"/>
    </location>
</feature>
<dbReference type="PROSITE" id="PS51272">
    <property type="entry name" value="SLH"/>
    <property type="match status" value="2"/>
</dbReference>
<evidence type="ECO:0000256" key="2">
    <source>
        <dbReference type="SAM" id="SignalP"/>
    </source>
</evidence>
<sequence length="649" mass="69213">MKRQMFLRRAAALVCALACTAVLLPARAAGAEPAVSSNDAKQTYSSWSGPVDSYLMEEGGVLTRVEYIGESIVVEDYDAGSFTLQGSRSIPMELPLFGGFFAGEEYNFFVFGQENPNEDDSREVVRVVKYSKQWQRLGQASLYGANTVTPFKAGSCRMAEGNGVLFVRTCHEMYQTSDGLNHQSSFTFTLDEDSMEFLTTQTGISNLATGYVSHSFNQFLLLDGDNLVAADHGDAYPRSIVLIRYMGDNAKNGVLGLCQGIDVLEIYGQTGNNVTGATLGGLAAGKDHYVVAGTSVAQDGSAANGGGGENLFVGSVDKDSGAVELHWLTDYAPISGSLSGATWWEASTPHLIPLEDGTFLLMWQLWFRGGKVAVVQYAVVEETGNVLRSGQLQGVCLSDCQGILVDGDVVWYTTEESGPTFYRFDPDDGTCTAEDRYGSALSAFSADQPVPTFTDVPADAWYRETVEQVCALGLMKGTGADTFSPDAKLTNAEAAVLAARVRSLCQQDGTTFVQGDPWYQSYWDYAFQHGCAGSVMGTNAQPQQLCTRAGFAGSLAAAVPESVLQPLPHLEGFSDSALIRSDYASARQGISLLYTSGVISGVPAGDGSLAFCPGNPITRAEAAAILARLILPELRQADLPTQADGAPAM</sequence>
<evidence type="ECO:0000256" key="1">
    <source>
        <dbReference type="ARBA" id="ARBA00022737"/>
    </source>
</evidence>
<feature type="domain" description="SLH" evidence="3">
    <location>
        <begin position="573"/>
        <end position="640"/>
    </location>
</feature>
<reference evidence="4 5" key="1">
    <citation type="submission" date="2024-03" db="EMBL/GenBank/DDBJ databases">
        <title>Human intestinal bacterial collection.</title>
        <authorList>
            <person name="Pauvert C."/>
            <person name="Hitch T.C.A."/>
            <person name="Clavel T."/>
        </authorList>
    </citation>
    <scope>NUCLEOTIDE SEQUENCE [LARGE SCALE GENOMIC DNA]</scope>
    <source>
        <strain evidence="4 5">CLA-AP-H34</strain>
    </source>
</reference>
<gene>
    <name evidence="4" type="ORF">WMO45_11640</name>
</gene>
<dbReference type="Pfam" id="PF00395">
    <property type="entry name" value="SLH"/>
    <property type="match status" value="2"/>
</dbReference>
<dbReference type="InterPro" id="IPR001119">
    <property type="entry name" value="SLH_dom"/>
</dbReference>
<feature type="domain" description="SLH" evidence="3">
    <location>
        <begin position="449"/>
        <end position="512"/>
    </location>
</feature>
<dbReference type="EMBL" id="JBBMFT010000009">
    <property type="protein sequence ID" value="MEQ2457178.1"/>
    <property type="molecule type" value="Genomic_DNA"/>
</dbReference>
<proteinExistence type="predicted"/>
<dbReference type="PANTHER" id="PTHR43308:SF5">
    <property type="entry name" value="S-LAYER PROTEIN _ PEPTIDOGLYCAN ENDO-BETA-N-ACETYLGLUCOSAMINIDASE"/>
    <property type="match status" value="1"/>
</dbReference>